<sequence>MACQEPSLRINSMGAFKLIGLVLTWTSKLRTGTDARGSKQQRRFKAKLFAKLLNSQGIILPSMAKLYRFYSLN</sequence>
<accession>A0A0B7H0B7</accession>
<keyword evidence="2" id="KW-1185">Reference proteome</keyword>
<evidence type="ECO:0000313" key="1">
    <source>
        <dbReference type="EMBL" id="CEM62680.1"/>
    </source>
</evidence>
<dbReference type="AlphaFoldDB" id="A0A0B7H0B7"/>
<proteinExistence type="predicted"/>
<reference evidence="2" key="1">
    <citation type="submission" date="2015-01" db="EMBL/GenBank/DDBJ databases">
        <authorList>
            <person name="Manzoor Shahid"/>
            <person name="Zubair Saima"/>
        </authorList>
    </citation>
    <scope>NUCLEOTIDE SEQUENCE [LARGE SCALE GENOMIC DNA]</scope>
    <source>
        <strain evidence="2">V1</strain>
    </source>
</reference>
<dbReference type="EMBL" id="CDNC01000034">
    <property type="protein sequence ID" value="CEM62680.1"/>
    <property type="molecule type" value="Genomic_DNA"/>
</dbReference>
<evidence type="ECO:0000313" key="2">
    <source>
        <dbReference type="Proteomes" id="UP000042527"/>
    </source>
</evidence>
<dbReference type="Proteomes" id="UP000042527">
    <property type="component" value="Unassembled WGS sequence"/>
</dbReference>
<protein>
    <submittedName>
        <fullName evidence="1">Uncharacterized protein</fullName>
    </submittedName>
</protein>
<gene>
    <name evidence="1" type="ORF">TPHV1_40183</name>
</gene>
<organism evidence="1 2">
    <name type="scientific">Treponema phagedenis</name>
    <dbReference type="NCBI Taxonomy" id="162"/>
    <lineage>
        <taxon>Bacteria</taxon>
        <taxon>Pseudomonadati</taxon>
        <taxon>Spirochaetota</taxon>
        <taxon>Spirochaetia</taxon>
        <taxon>Spirochaetales</taxon>
        <taxon>Treponemataceae</taxon>
        <taxon>Treponema</taxon>
    </lineage>
</organism>
<name>A0A0B7H0B7_TREPH</name>